<dbReference type="Proteomes" id="UP000799757">
    <property type="component" value="Unassembled WGS sequence"/>
</dbReference>
<evidence type="ECO:0000313" key="2">
    <source>
        <dbReference type="EMBL" id="KAF2795787.1"/>
    </source>
</evidence>
<dbReference type="AlphaFoldDB" id="A0A6A6XJN4"/>
<protein>
    <submittedName>
        <fullName evidence="2">Uncharacterized protein</fullName>
    </submittedName>
</protein>
<accession>A0A6A6XJN4</accession>
<feature type="region of interest" description="Disordered" evidence="1">
    <location>
        <begin position="1"/>
        <end position="39"/>
    </location>
</feature>
<sequence length="309" mass="34917">MSEADRLTTNPPTKSSITNDDDDELTTNPPTKSSTTNDDDDDAILLSQWGARVYGVELLYMAYIADKWKNFWNIFHGISPIPPNGLIRPLFDATETPIETLRFYYLDEKHWQEDMYEKCFLELFSTCVDVLCKLKDCPLKDKKIIKAKILTTFKRLYFSVHLFEQLYILLGWLSAAFLWSAVVGKSQSQPKHASSLRPVTPLHLRHDSNSESLEGIDTHIGGISYSFSPSSTSVAIHSSNQTTMPYPTHLPTPKAFWTFGQAAPPINHQISTQRHSSAEPSSTSSQLPASVSMTPNPERVKSRRSKWPH</sequence>
<dbReference type="EMBL" id="MU001848">
    <property type="protein sequence ID" value="KAF2795787.1"/>
    <property type="molecule type" value="Genomic_DNA"/>
</dbReference>
<name>A0A6A6XJN4_9PLEO</name>
<organism evidence="2 3">
    <name type="scientific">Melanomma pulvis-pyrius CBS 109.77</name>
    <dbReference type="NCBI Taxonomy" id="1314802"/>
    <lineage>
        <taxon>Eukaryota</taxon>
        <taxon>Fungi</taxon>
        <taxon>Dikarya</taxon>
        <taxon>Ascomycota</taxon>
        <taxon>Pezizomycotina</taxon>
        <taxon>Dothideomycetes</taxon>
        <taxon>Pleosporomycetidae</taxon>
        <taxon>Pleosporales</taxon>
        <taxon>Melanommataceae</taxon>
        <taxon>Melanomma</taxon>
    </lineage>
</organism>
<feature type="region of interest" description="Disordered" evidence="1">
    <location>
        <begin position="270"/>
        <end position="309"/>
    </location>
</feature>
<keyword evidence="3" id="KW-1185">Reference proteome</keyword>
<evidence type="ECO:0000256" key="1">
    <source>
        <dbReference type="SAM" id="MobiDB-lite"/>
    </source>
</evidence>
<feature type="compositionally biased region" description="Polar residues" evidence="1">
    <location>
        <begin position="7"/>
        <end position="18"/>
    </location>
</feature>
<reference evidence="2" key="1">
    <citation type="journal article" date="2020" name="Stud. Mycol.">
        <title>101 Dothideomycetes genomes: a test case for predicting lifestyles and emergence of pathogens.</title>
        <authorList>
            <person name="Haridas S."/>
            <person name="Albert R."/>
            <person name="Binder M."/>
            <person name="Bloem J."/>
            <person name="Labutti K."/>
            <person name="Salamov A."/>
            <person name="Andreopoulos B."/>
            <person name="Baker S."/>
            <person name="Barry K."/>
            <person name="Bills G."/>
            <person name="Bluhm B."/>
            <person name="Cannon C."/>
            <person name="Castanera R."/>
            <person name="Culley D."/>
            <person name="Daum C."/>
            <person name="Ezra D."/>
            <person name="Gonzalez J."/>
            <person name="Henrissat B."/>
            <person name="Kuo A."/>
            <person name="Liang C."/>
            <person name="Lipzen A."/>
            <person name="Lutzoni F."/>
            <person name="Magnuson J."/>
            <person name="Mondo S."/>
            <person name="Nolan M."/>
            <person name="Ohm R."/>
            <person name="Pangilinan J."/>
            <person name="Park H.-J."/>
            <person name="Ramirez L."/>
            <person name="Alfaro M."/>
            <person name="Sun H."/>
            <person name="Tritt A."/>
            <person name="Yoshinaga Y."/>
            <person name="Zwiers L.-H."/>
            <person name="Turgeon B."/>
            <person name="Goodwin S."/>
            <person name="Spatafora J."/>
            <person name="Crous P."/>
            <person name="Grigoriev I."/>
        </authorList>
    </citation>
    <scope>NUCLEOTIDE SEQUENCE</scope>
    <source>
        <strain evidence="2">CBS 109.77</strain>
    </source>
</reference>
<gene>
    <name evidence="2" type="ORF">K505DRAFT_335747</name>
</gene>
<proteinExistence type="predicted"/>
<feature type="compositionally biased region" description="Polar residues" evidence="1">
    <location>
        <begin position="270"/>
        <end position="295"/>
    </location>
</feature>
<feature type="compositionally biased region" description="Low complexity" evidence="1">
    <location>
        <begin position="26"/>
        <end position="36"/>
    </location>
</feature>
<evidence type="ECO:0000313" key="3">
    <source>
        <dbReference type="Proteomes" id="UP000799757"/>
    </source>
</evidence>